<name>A0ABY2S1H0_9PSEU</name>
<evidence type="ECO:0000313" key="2">
    <source>
        <dbReference type="EMBL" id="TKG68512.1"/>
    </source>
</evidence>
<dbReference type="InterPro" id="IPR019681">
    <property type="entry name" value="DUF2530"/>
</dbReference>
<organism evidence="2 3">
    <name type="scientific">Prauserella endophytica</name>
    <dbReference type="NCBI Taxonomy" id="1592324"/>
    <lineage>
        <taxon>Bacteria</taxon>
        <taxon>Bacillati</taxon>
        <taxon>Actinomycetota</taxon>
        <taxon>Actinomycetes</taxon>
        <taxon>Pseudonocardiales</taxon>
        <taxon>Pseudonocardiaceae</taxon>
        <taxon>Prauserella</taxon>
        <taxon>Prauserella coralliicola group</taxon>
    </lineage>
</organism>
<reference evidence="2 3" key="1">
    <citation type="journal article" date="2015" name="Antonie Van Leeuwenhoek">
        <title>Prauserella endophytica sp. nov., an endophytic actinobacterium isolated from Tamarix taklamakanensis.</title>
        <authorList>
            <person name="Liu J.M."/>
            <person name="Habden X."/>
            <person name="Guo L."/>
            <person name="Tuo L."/>
            <person name="Jiang Z.K."/>
            <person name="Liu S.W."/>
            <person name="Liu X.F."/>
            <person name="Chen L."/>
            <person name="Li R.F."/>
            <person name="Zhang Y.Q."/>
            <person name="Sun C.H."/>
        </authorList>
    </citation>
    <scope>NUCLEOTIDE SEQUENCE [LARGE SCALE GENOMIC DNA]</scope>
    <source>
        <strain evidence="2 3">CGMCC 4.7182</strain>
    </source>
</reference>
<feature type="transmembrane region" description="Helical" evidence="1">
    <location>
        <begin position="7"/>
        <end position="29"/>
    </location>
</feature>
<comment type="caution">
    <text evidence="2">The sequence shown here is derived from an EMBL/GenBank/DDBJ whole genome shotgun (WGS) entry which is preliminary data.</text>
</comment>
<keyword evidence="1" id="KW-1133">Transmembrane helix</keyword>
<gene>
    <name evidence="2" type="ORF">FCN18_22010</name>
</gene>
<keyword evidence="3" id="KW-1185">Reference proteome</keyword>
<dbReference type="EMBL" id="SWMS01000012">
    <property type="protein sequence ID" value="TKG68512.1"/>
    <property type="molecule type" value="Genomic_DNA"/>
</dbReference>
<dbReference type="Pfam" id="PF10745">
    <property type="entry name" value="DUF2530"/>
    <property type="match status" value="1"/>
</dbReference>
<sequence>MPKVLVGLWAPVITGTVIWLIAFAAMLIAGVDGDWLWTTLAGAGLGCVGFVIIAWQSAASRRGSRGAQRVL</sequence>
<protein>
    <submittedName>
        <fullName evidence="2">DUF2530 domain-containing protein</fullName>
    </submittedName>
</protein>
<keyword evidence="1" id="KW-0472">Membrane</keyword>
<dbReference type="Proteomes" id="UP000309992">
    <property type="component" value="Unassembled WGS sequence"/>
</dbReference>
<feature type="transmembrane region" description="Helical" evidence="1">
    <location>
        <begin position="35"/>
        <end position="55"/>
    </location>
</feature>
<evidence type="ECO:0000313" key="3">
    <source>
        <dbReference type="Proteomes" id="UP000309992"/>
    </source>
</evidence>
<accession>A0ABY2S1H0</accession>
<keyword evidence="1" id="KW-0812">Transmembrane</keyword>
<evidence type="ECO:0000256" key="1">
    <source>
        <dbReference type="SAM" id="Phobius"/>
    </source>
</evidence>
<proteinExistence type="predicted"/>